<dbReference type="InterPro" id="IPR041627">
    <property type="entry name" value="AAA_lid_6"/>
</dbReference>
<dbReference type="PANTHER" id="PTHR43392:SF2">
    <property type="entry name" value="AAA-TYPE ATPASE FAMILY PROTEIN _ ANKYRIN REPEAT FAMILY PROTEIN"/>
    <property type="match status" value="1"/>
</dbReference>
<dbReference type="InterPro" id="IPR003593">
    <property type="entry name" value="AAA+_ATPase"/>
</dbReference>
<protein>
    <submittedName>
        <fullName evidence="6">SpoVK/Ycf46/Vps4 family AAA+-type ATPase</fullName>
    </submittedName>
</protein>
<keyword evidence="2" id="KW-0547">Nucleotide-binding</keyword>
<dbReference type="SUPFAM" id="SSF52540">
    <property type="entry name" value="P-loop containing nucleoside triphosphate hydrolases"/>
    <property type="match status" value="2"/>
</dbReference>
<evidence type="ECO:0000256" key="3">
    <source>
        <dbReference type="ARBA" id="ARBA00022840"/>
    </source>
</evidence>
<evidence type="ECO:0000259" key="5">
    <source>
        <dbReference type="SMART" id="SM00382"/>
    </source>
</evidence>
<evidence type="ECO:0000256" key="2">
    <source>
        <dbReference type="ARBA" id="ARBA00022741"/>
    </source>
</evidence>
<evidence type="ECO:0000256" key="1">
    <source>
        <dbReference type="ARBA" id="ARBA00010378"/>
    </source>
</evidence>
<dbReference type="InterPro" id="IPR003959">
    <property type="entry name" value="ATPase_AAA_core"/>
</dbReference>
<proteinExistence type="inferred from homology"/>
<dbReference type="Pfam" id="PF17866">
    <property type="entry name" value="AAA_lid_6"/>
    <property type="match status" value="2"/>
</dbReference>
<dbReference type="EMBL" id="OAOP01000010">
    <property type="protein sequence ID" value="SNX74979.1"/>
    <property type="molecule type" value="Genomic_DNA"/>
</dbReference>
<dbReference type="InterPro" id="IPR027417">
    <property type="entry name" value="P-loop_NTPase"/>
</dbReference>
<feature type="domain" description="AAA+ ATPase" evidence="5">
    <location>
        <begin position="540"/>
        <end position="676"/>
    </location>
</feature>
<dbReference type="PRINTS" id="PR00819">
    <property type="entry name" value="CBXCFQXSUPER"/>
</dbReference>
<keyword evidence="4" id="KW-0175">Coiled coil</keyword>
<evidence type="ECO:0000256" key="4">
    <source>
        <dbReference type="SAM" id="Coils"/>
    </source>
</evidence>
<dbReference type="SMART" id="SM00382">
    <property type="entry name" value="AAA"/>
    <property type="match status" value="2"/>
</dbReference>
<gene>
    <name evidence="6" type="ORF">SAMN05877753_110199</name>
</gene>
<feature type="domain" description="AAA+ ATPase" evidence="5">
    <location>
        <begin position="267"/>
        <end position="411"/>
    </location>
</feature>
<dbReference type="PANTHER" id="PTHR43392">
    <property type="entry name" value="AAA-TYPE ATPASE FAMILY PROTEIN / ANKYRIN REPEAT FAMILY PROTEIN"/>
    <property type="match status" value="1"/>
</dbReference>
<dbReference type="FunFam" id="3.40.50.300:FF:000216">
    <property type="entry name" value="Type VII secretion ATPase EccA"/>
    <property type="match status" value="2"/>
</dbReference>
<evidence type="ECO:0000313" key="7">
    <source>
        <dbReference type="Proteomes" id="UP000219546"/>
    </source>
</evidence>
<organism evidence="6 7">
    <name type="scientific">Bacillus oleivorans</name>
    <dbReference type="NCBI Taxonomy" id="1448271"/>
    <lineage>
        <taxon>Bacteria</taxon>
        <taxon>Bacillati</taxon>
        <taxon>Bacillota</taxon>
        <taxon>Bacilli</taxon>
        <taxon>Bacillales</taxon>
        <taxon>Bacillaceae</taxon>
        <taxon>Bacillus</taxon>
    </lineage>
</organism>
<keyword evidence="3" id="KW-0067">ATP-binding</keyword>
<dbReference type="Proteomes" id="UP000219546">
    <property type="component" value="Unassembled WGS sequence"/>
</dbReference>
<dbReference type="AlphaFoldDB" id="A0A285D5D0"/>
<feature type="coiled-coil region" evidence="4">
    <location>
        <begin position="154"/>
        <end position="212"/>
    </location>
</feature>
<reference evidence="6 7" key="1">
    <citation type="submission" date="2017-08" db="EMBL/GenBank/DDBJ databases">
        <authorList>
            <person name="de Groot N.N."/>
        </authorList>
    </citation>
    <scope>NUCLEOTIDE SEQUENCE [LARGE SCALE GENOMIC DNA]</scope>
    <source>
        <strain evidence="6 7">JC228</strain>
    </source>
</reference>
<dbReference type="InterPro" id="IPR000641">
    <property type="entry name" value="CbxX/CfxQ"/>
</dbReference>
<dbReference type="CDD" id="cd00009">
    <property type="entry name" value="AAA"/>
    <property type="match status" value="2"/>
</dbReference>
<dbReference type="InterPro" id="IPR050773">
    <property type="entry name" value="CbxX/CfxQ_RuBisCO_ESX"/>
</dbReference>
<accession>A0A285D5D0</accession>
<dbReference type="GO" id="GO:0016887">
    <property type="term" value="F:ATP hydrolysis activity"/>
    <property type="evidence" value="ECO:0007669"/>
    <property type="project" value="InterPro"/>
</dbReference>
<dbReference type="Gene3D" id="1.10.8.60">
    <property type="match status" value="2"/>
</dbReference>
<keyword evidence="7" id="KW-1185">Reference proteome</keyword>
<sequence>MMKQTIDPNLEWIHHHVLAWTEERNIPSAMDALEKVYHLTKSTEANDILSLGYALVALALRAEQKHPTLIQTWIQEALRLDPTNSMALDLSAQLEWAKKRNLFARVSFPLIRETDNRTAKRKAAHQLIEESKKLYIELKDALEIHDDQHSSLPLENLRQIAEEAIQTVDELINASEKYEQSLTGTFYTSVHYEEMIEKVKEVERLQAMWESQLESFADQTLNDRSALQELESMIGLHDVKTRMNQYYQFLKYQKQRKKWGFQSKDVMSLNMILTGNPGTGKTTIARLLARIYHELGLLPRNEVLEVNRSHLIGAFMGQTEENVKHYVEKALGGVLFIDEAYSLKRDGQSGQDFGQTAIDTLVSLMTSKEYGGKFAVILAGYPEEMRNFLDSNPGLRSRFPSSNHFHLSDYSNEELLEIAKLIAFENDYILTEKALLEVSARIEKERIDDTFGNARTVRDIILNAIFKKGVQTGNTYDVLQYSFIEREHVSCDAMEDENTVTDELDQLIGLNSIKDEVTAIMAFLEAQQKRRDLGLPSVPLQLHSVFSGNPGTGKTTVASIFSKLLKNIGILKRGHLVVVSRADLVAEYVGQTATKTKKKIREALGGVLFIDEAYSLFKEGGQDFGKEAIETLVDEMTKHHENLVVIMAGYPLEMEELLNSNPGLRSRFKKFFAFPDYTPEELVQIGEKFCKKYAYTILPDAREWLLERLNEQVIPGNGRFMDNLMSEAIQGQALRVIKEIGSDTDHLSIISKEDIENAFVKARNGDSIL</sequence>
<dbReference type="OrthoDB" id="9806903at2"/>
<dbReference type="Gene3D" id="3.40.50.300">
    <property type="entry name" value="P-loop containing nucleotide triphosphate hydrolases"/>
    <property type="match status" value="2"/>
</dbReference>
<evidence type="ECO:0000313" key="6">
    <source>
        <dbReference type="EMBL" id="SNX74979.1"/>
    </source>
</evidence>
<comment type="similarity">
    <text evidence="1">Belongs to the CbxX/CfxQ family.</text>
</comment>
<name>A0A285D5D0_9BACI</name>
<dbReference type="Pfam" id="PF00004">
    <property type="entry name" value="AAA"/>
    <property type="match status" value="2"/>
</dbReference>
<dbReference type="GO" id="GO:0005524">
    <property type="term" value="F:ATP binding"/>
    <property type="evidence" value="ECO:0007669"/>
    <property type="project" value="UniProtKB-KW"/>
</dbReference>